<dbReference type="RefSeq" id="YP_010095073.1">
    <property type="nucleotide sequence ID" value="NC_055743.1"/>
</dbReference>
<name>A0A2S1GMF5_9CAUD</name>
<proteinExistence type="predicted"/>
<reference evidence="1" key="1">
    <citation type="submission" date="2018-03" db="EMBL/GenBank/DDBJ databases">
        <title>Phage therapy in agriculture - a green tech approach to combat plant pathogenic bacteria.</title>
        <authorList>
            <person name="Carstens A.B."/>
            <person name="Djurhuus A.M."/>
            <person name="Hansen L.H."/>
        </authorList>
    </citation>
    <scope>NUCLEOTIDE SEQUENCE [LARGE SCALE GENOMIC DNA]</scope>
</reference>
<dbReference type="Proteomes" id="UP000246316">
    <property type="component" value="Segment"/>
</dbReference>
<accession>A0A2S1GMF5</accession>
<organism evidence="1 2">
    <name type="scientific">Erwinia phage Cronus</name>
    <dbReference type="NCBI Taxonomy" id="2163633"/>
    <lineage>
        <taxon>Viruses</taxon>
        <taxon>Duplodnaviria</taxon>
        <taxon>Heunggongvirae</taxon>
        <taxon>Uroviricota</taxon>
        <taxon>Caudoviricetes</taxon>
        <taxon>Pantevenvirales</taxon>
        <taxon>Straboviridae</taxon>
        <taxon>Tevenvirinae</taxon>
        <taxon>Risoevirus</taxon>
        <taxon>Risoevirus cronus</taxon>
        <taxon>Roskildevirus cronus</taxon>
    </lineage>
</organism>
<protein>
    <submittedName>
        <fullName evidence="1">Uncharacterized protein</fullName>
    </submittedName>
</protein>
<keyword evidence="2" id="KW-1185">Reference proteome</keyword>
<dbReference type="GeneID" id="65112707"/>
<sequence length="72" mass="8179">MFKFTLAYSSGLTLTLTAENYQAFLRVLVIEQAASGKILAWLVEQKDLRADVLYSYWNGGKTVYLRKEKADA</sequence>
<evidence type="ECO:0000313" key="2">
    <source>
        <dbReference type="Proteomes" id="UP000246316"/>
    </source>
</evidence>
<dbReference type="KEGG" id="vg:65112707"/>
<evidence type="ECO:0000313" key="1">
    <source>
        <dbReference type="EMBL" id="AWD90565.1"/>
    </source>
</evidence>
<dbReference type="EMBL" id="MH059636">
    <property type="protein sequence ID" value="AWD90565.1"/>
    <property type="molecule type" value="Genomic_DNA"/>
</dbReference>